<reference evidence="4" key="1">
    <citation type="submission" date="2020-05" db="EMBL/GenBank/DDBJ databases">
        <authorList>
            <person name="Zhu T."/>
            <person name="Keshari N."/>
            <person name="Lu X."/>
        </authorList>
    </citation>
    <scope>NUCLEOTIDE SEQUENCE</scope>
    <source>
        <strain evidence="4">NK1-12</strain>
    </source>
</reference>
<keyword evidence="1 2" id="KW-0597">Phosphoprotein</keyword>
<dbReference type="RefSeq" id="WP_316436194.1">
    <property type="nucleotide sequence ID" value="NZ_CP053587.1"/>
</dbReference>
<evidence type="ECO:0000256" key="2">
    <source>
        <dbReference type="PROSITE-ProRule" id="PRU00169"/>
    </source>
</evidence>
<dbReference type="Gene3D" id="3.40.50.2300">
    <property type="match status" value="1"/>
</dbReference>
<dbReference type="EMBL" id="CP053587">
    <property type="protein sequence ID" value="WNZ27738.1"/>
    <property type="molecule type" value="Genomic_DNA"/>
</dbReference>
<dbReference type="PIRSF" id="PIRSF005897">
    <property type="entry name" value="RR_PatA"/>
    <property type="match status" value="1"/>
</dbReference>
<dbReference type="InterPro" id="IPR011006">
    <property type="entry name" value="CheY-like_superfamily"/>
</dbReference>
<dbReference type="PANTHER" id="PTHR44591:SF23">
    <property type="entry name" value="CHEY SUBFAMILY"/>
    <property type="match status" value="1"/>
</dbReference>
<dbReference type="AlphaFoldDB" id="A0AA97ASV5"/>
<dbReference type="PANTHER" id="PTHR44591">
    <property type="entry name" value="STRESS RESPONSE REGULATOR PROTEIN 1"/>
    <property type="match status" value="1"/>
</dbReference>
<evidence type="ECO:0000259" key="3">
    <source>
        <dbReference type="PROSITE" id="PS50110"/>
    </source>
</evidence>
<name>A0AA97ASV5_9CYAN</name>
<evidence type="ECO:0000256" key="1">
    <source>
        <dbReference type="ARBA" id="ARBA00022553"/>
    </source>
</evidence>
<evidence type="ECO:0000313" key="4">
    <source>
        <dbReference type="EMBL" id="WNZ27738.1"/>
    </source>
</evidence>
<gene>
    <name evidence="4" type="ORF">HJG54_33410</name>
</gene>
<feature type="modified residue" description="4-aspartylphosphate" evidence="2">
    <location>
        <position position="333"/>
    </location>
</feature>
<dbReference type="Pfam" id="PF00072">
    <property type="entry name" value="Response_reg"/>
    <property type="match status" value="1"/>
</dbReference>
<accession>A0AA97ASV5</accession>
<sequence>MIIPKSFSFTQFQNTAFITVESITALANQLLFCSQEEFTGQLDLQFQSTQKVWSLYFKKGSLIWGAGGVHPVRRCYRQLVQCNLIPAIAPNYMKDTLWSSDEVLALLMQDQLQPNDMDAIVRGLGQEILFDLCQQWQYLPSSKLQMKFNYTQSNLQSAAGIPVKEVWSQSLQDWWAWQQSGLAAYSPNQAPLIWDGKGLQQQVLSSTYRTLAAMINGQQTLRDIAVQSNKTVLTLMRALISYIDQGLIRLVEIEDLQLPQAALLLRSASGSSLASSNPLLKIPLIAYVDDHEEDGKQMHRILSDLGYRCIHIQDPIQTLPLLLDHKPDLIFLDLVMPIINGYEVCAQIRRISKFKDTPIIILTSSDGIVDRARAKFVGSTGFLAKPIKVDKVEAVLQKYLPW</sequence>
<feature type="domain" description="Response regulatory" evidence="3">
    <location>
        <begin position="284"/>
        <end position="400"/>
    </location>
</feature>
<dbReference type="GO" id="GO:0000160">
    <property type="term" value="P:phosphorelay signal transduction system"/>
    <property type="evidence" value="ECO:0007669"/>
    <property type="project" value="InterPro"/>
</dbReference>
<dbReference type="SMART" id="SM00448">
    <property type="entry name" value="REC"/>
    <property type="match status" value="1"/>
</dbReference>
<dbReference type="InterPro" id="IPR001789">
    <property type="entry name" value="Sig_transdc_resp-reg_receiver"/>
</dbReference>
<dbReference type="InterPro" id="IPR050595">
    <property type="entry name" value="Bact_response_regulator"/>
</dbReference>
<dbReference type="InterPro" id="IPR024186">
    <property type="entry name" value="Sig_transdc_resp-reg_PatA"/>
</dbReference>
<dbReference type="PROSITE" id="PS50110">
    <property type="entry name" value="RESPONSE_REGULATORY"/>
    <property type="match status" value="1"/>
</dbReference>
<dbReference type="SUPFAM" id="SSF52172">
    <property type="entry name" value="CheY-like"/>
    <property type="match status" value="1"/>
</dbReference>
<proteinExistence type="predicted"/>
<protein>
    <submittedName>
        <fullName evidence="4">Response regulator</fullName>
    </submittedName>
</protein>
<organism evidence="4">
    <name type="scientific">Leptolyngbya sp. NK1-12</name>
    <dbReference type="NCBI Taxonomy" id="2547451"/>
    <lineage>
        <taxon>Bacteria</taxon>
        <taxon>Bacillati</taxon>
        <taxon>Cyanobacteriota</taxon>
        <taxon>Cyanophyceae</taxon>
        <taxon>Leptolyngbyales</taxon>
        <taxon>Leptolyngbyaceae</taxon>
        <taxon>Leptolyngbya group</taxon>
        <taxon>Leptolyngbya</taxon>
    </lineage>
</organism>